<evidence type="ECO:0000256" key="3">
    <source>
        <dbReference type="ARBA" id="ARBA00022617"/>
    </source>
</evidence>
<keyword evidence="3 8" id="KW-0349">Heme</keyword>
<dbReference type="Gene3D" id="1.10.630.10">
    <property type="entry name" value="Cytochrome P450"/>
    <property type="match status" value="1"/>
</dbReference>
<comment type="caution">
    <text evidence="11">The sequence shown here is derived from an EMBL/GenBank/DDBJ whole genome shotgun (WGS) entry which is preliminary data.</text>
</comment>
<keyword evidence="10" id="KW-0472">Membrane</keyword>
<evidence type="ECO:0000313" key="11">
    <source>
        <dbReference type="EMBL" id="KAK7864373.1"/>
    </source>
</evidence>
<feature type="transmembrane region" description="Helical" evidence="10">
    <location>
        <begin position="6"/>
        <end position="22"/>
    </location>
</feature>
<evidence type="ECO:0000256" key="2">
    <source>
        <dbReference type="ARBA" id="ARBA00010617"/>
    </source>
</evidence>
<dbReference type="InterPro" id="IPR017972">
    <property type="entry name" value="Cyt_P450_CS"/>
</dbReference>
<dbReference type="CDD" id="cd20628">
    <property type="entry name" value="CYP4"/>
    <property type="match status" value="1"/>
</dbReference>
<dbReference type="GO" id="GO:0020037">
    <property type="term" value="F:heme binding"/>
    <property type="evidence" value="ECO:0007669"/>
    <property type="project" value="InterPro"/>
</dbReference>
<organism evidence="11 12">
    <name type="scientific">Gryllus longicercus</name>
    <dbReference type="NCBI Taxonomy" id="2509291"/>
    <lineage>
        <taxon>Eukaryota</taxon>
        <taxon>Metazoa</taxon>
        <taxon>Ecdysozoa</taxon>
        <taxon>Arthropoda</taxon>
        <taxon>Hexapoda</taxon>
        <taxon>Insecta</taxon>
        <taxon>Pterygota</taxon>
        <taxon>Neoptera</taxon>
        <taxon>Polyneoptera</taxon>
        <taxon>Orthoptera</taxon>
        <taxon>Ensifera</taxon>
        <taxon>Gryllidea</taxon>
        <taxon>Grylloidea</taxon>
        <taxon>Gryllidae</taxon>
        <taxon>Gryllinae</taxon>
        <taxon>Gryllus</taxon>
    </lineage>
</organism>
<evidence type="ECO:0000256" key="10">
    <source>
        <dbReference type="SAM" id="Phobius"/>
    </source>
</evidence>
<dbReference type="PANTHER" id="PTHR24291:SF209">
    <property type="entry name" value="CYTOCHROME P450-LIKE PROTEIN"/>
    <property type="match status" value="1"/>
</dbReference>
<evidence type="ECO:0000256" key="5">
    <source>
        <dbReference type="ARBA" id="ARBA00023002"/>
    </source>
</evidence>
<dbReference type="GO" id="GO:0005506">
    <property type="term" value="F:iron ion binding"/>
    <property type="evidence" value="ECO:0007669"/>
    <property type="project" value="InterPro"/>
</dbReference>
<dbReference type="PRINTS" id="PR00385">
    <property type="entry name" value="P450"/>
</dbReference>
<dbReference type="InterPro" id="IPR050196">
    <property type="entry name" value="Cytochrome_P450_Monoox"/>
</dbReference>
<sequence>MDLSVIYILAGILLPLWILWRSRDPKEKRLVQAIEKLPGPIRMPVLGTTYIMIGVTREGLWDKINEYIHKFWPLFRTWNGSIPEIQIMEADHMEPILRSSVNIKKGYVYDFLHPWLGTGLLTSTGQKWFAHRKLITPTFHFKILENFQEVFVEKTQILVEKLQKEVGNSKGFDVYPYITRCALDIICETAMGTEVNAQENINSPYVDAIYDISEIIIRRMLRPWLRNDFVYSFTKDGKRYKECLEILHSFTTKVIREKKANLKNQTTQQETQHDDLGRKRRVAFLDLLLEASQGDTVLSDEDIREEVDTFMFEGHDTTSASLCWTLFLLGNYPEVQEKVFEEQASIFQDSGRQPNTQDLAEMKYLERVIKESLRLYPSVPIILRHLTEDVTVGEHTLPAGSHATLHIYHAHRNPKYFPNPEAFDPDNFLPERVQGRHPYAYVPFSAGSRNCIGQKFALLEEKTVLSAVLRRFRVRALDAPSDVRLYAELVLRPQGGIRLVIEPR</sequence>
<dbReference type="InterPro" id="IPR036396">
    <property type="entry name" value="Cyt_P450_sf"/>
</dbReference>
<keyword evidence="5 9" id="KW-0560">Oxidoreductase</keyword>
<reference evidence="11 12" key="1">
    <citation type="submission" date="2024-03" db="EMBL/GenBank/DDBJ databases">
        <title>The genome assembly and annotation of the cricket Gryllus longicercus Weissman &amp; Gray.</title>
        <authorList>
            <person name="Szrajer S."/>
            <person name="Gray D."/>
            <person name="Ylla G."/>
        </authorList>
    </citation>
    <scope>NUCLEOTIDE SEQUENCE [LARGE SCALE GENOMIC DNA]</scope>
    <source>
        <strain evidence="11">DAG 2021-001</strain>
        <tissue evidence="11">Whole body minus gut</tissue>
    </source>
</reference>
<gene>
    <name evidence="11" type="ORF">R5R35_010971</name>
</gene>
<keyword evidence="10" id="KW-0812">Transmembrane</keyword>
<dbReference type="Proteomes" id="UP001378592">
    <property type="component" value="Unassembled WGS sequence"/>
</dbReference>
<name>A0AAN9Z1D8_9ORTH</name>
<accession>A0AAN9Z1D8</accession>
<dbReference type="EMBL" id="JAZDUA010000204">
    <property type="protein sequence ID" value="KAK7864373.1"/>
    <property type="molecule type" value="Genomic_DNA"/>
</dbReference>
<dbReference type="SUPFAM" id="SSF48264">
    <property type="entry name" value="Cytochrome P450"/>
    <property type="match status" value="1"/>
</dbReference>
<evidence type="ECO:0000313" key="12">
    <source>
        <dbReference type="Proteomes" id="UP001378592"/>
    </source>
</evidence>
<evidence type="ECO:0000256" key="1">
    <source>
        <dbReference type="ARBA" id="ARBA00001971"/>
    </source>
</evidence>
<keyword evidence="10" id="KW-1133">Transmembrane helix</keyword>
<protein>
    <recommendedName>
        <fullName evidence="13">Cytochrome P450</fullName>
    </recommendedName>
</protein>
<keyword evidence="4 8" id="KW-0479">Metal-binding</keyword>
<keyword evidence="7 9" id="KW-0503">Monooxygenase</keyword>
<evidence type="ECO:0008006" key="13">
    <source>
        <dbReference type="Google" id="ProtNLM"/>
    </source>
</evidence>
<dbReference type="Pfam" id="PF00067">
    <property type="entry name" value="p450"/>
    <property type="match status" value="1"/>
</dbReference>
<dbReference type="InterPro" id="IPR001128">
    <property type="entry name" value="Cyt_P450"/>
</dbReference>
<dbReference type="InterPro" id="IPR002401">
    <property type="entry name" value="Cyt_P450_E_grp-I"/>
</dbReference>
<dbReference type="PROSITE" id="PS00086">
    <property type="entry name" value="CYTOCHROME_P450"/>
    <property type="match status" value="1"/>
</dbReference>
<dbReference type="GO" id="GO:0016705">
    <property type="term" value="F:oxidoreductase activity, acting on paired donors, with incorporation or reduction of molecular oxygen"/>
    <property type="evidence" value="ECO:0007669"/>
    <property type="project" value="InterPro"/>
</dbReference>
<proteinExistence type="inferred from homology"/>
<evidence type="ECO:0000256" key="4">
    <source>
        <dbReference type="ARBA" id="ARBA00022723"/>
    </source>
</evidence>
<dbReference type="AlphaFoldDB" id="A0AAN9Z1D8"/>
<evidence type="ECO:0000256" key="8">
    <source>
        <dbReference type="PIRSR" id="PIRSR602401-1"/>
    </source>
</evidence>
<evidence type="ECO:0000256" key="6">
    <source>
        <dbReference type="ARBA" id="ARBA00023004"/>
    </source>
</evidence>
<dbReference type="GO" id="GO:0004497">
    <property type="term" value="F:monooxygenase activity"/>
    <property type="evidence" value="ECO:0007669"/>
    <property type="project" value="UniProtKB-KW"/>
</dbReference>
<evidence type="ECO:0000256" key="7">
    <source>
        <dbReference type="ARBA" id="ARBA00023033"/>
    </source>
</evidence>
<dbReference type="PANTHER" id="PTHR24291">
    <property type="entry name" value="CYTOCHROME P450 FAMILY 4"/>
    <property type="match status" value="1"/>
</dbReference>
<comment type="cofactor">
    <cofactor evidence="1 8">
        <name>heme</name>
        <dbReference type="ChEBI" id="CHEBI:30413"/>
    </cofactor>
</comment>
<evidence type="ECO:0000256" key="9">
    <source>
        <dbReference type="RuleBase" id="RU000461"/>
    </source>
</evidence>
<comment type="similarity">
    <text evidence="2 9">Belongs to the cytochrome P450 family.</text>
</comment>
<dbReference type="PRINTS" id="PR00463">
    <property type="entry name" value="EP450I"/>
</dbReference>
<feature type="binding site" description="axial binding residue" evidence="8">
    <location>
        <position position="451"/>
    </location>
    <ligand>
        <name>heme</name>
        <dbReference type="ChEBI" id="CHEBI:30413"/>
    </ligand>
    <ligandPart>
        <name>Fe</name>
        <dbReference type="ChEBI" id="CHEBI:18248"/>
    </ligandPart>
</feature>
<keyword evidence="12" id="KW-1185">Reference proteome</keyword>
<keyword evidence="6 8" id="KW-0408">Iron</keyword>